<protein>
    <recommendedName>
        <fullName evidence="5">Lipoprotein CseA</fullName>
    </recommendedName>
</protein>
<organism evidence="3 4">
    <name type="scientific">Streptomyces palmae</name>
    <dbReference type="NCBI Taxonomy" id="1701085"/>
    <lineage>
        <taxon>Bacteria</taxon>
        <taxon>Bacillati</taxon>
        <taxon>Actinomycetota</taxon>
        <taxon>Actinomycetes</taxon>
        <taxon>Kitasatosporales</taxon>
        <taxon>Streptomycetaceae</taxon>
        <taxon>Streptomyces</taxon>
    </lineage>
</organism>
<evidence type="ECO:0000313" key="3">
    <source>
        <dbReference type="EMBL" id="TGA95205.1"/>
    </source>
</evidence>
<dbReference type="EMBL" id="SRID01000339">
    <property type="protein sequence ID" value="TGA95205.1"/>
    <property type="molecule type" value="Genomic_DNA"/>
</dbReference>
<keyword evidence="4" id="KW-1185">Reference proteome</keyword>
<sequence length="234" mass="24210">MMGGAVAALAAAGGLVLAGCGTSGDGVRKEGRARAAKPSGSVPEKYGSGAAADQSPSTGARSAEPVTPRAAKVNAAQLVKGDPKVKPELRASLKPCAGNEYPVSVTYGALTGKTATDVVVTVMSCGDAMGLGSYVYRKQGNGYENVFTDERAPLIADVDKQGRLTVTELSYESSDAMCCPSGENLTVYNWSKAQEKFTVAWRTRTDYTKDVPEEPAEPKAAAPSRPVPDNGTEG</sequence>
<evidence type="ECO:0000256" key="1">
    <source>
        <dbReference type="SAM" id="MobiDB-lite"/>
    </source>
</evidence>
<feature type="region of interest" description="Disordered" evidence="1">
    <location>
        <begin position="207"/>
        <end position="234"/>
    </location>
</feature>
<evidence type="ECO:0008006" key="5">
    <source>
        <dbReference type="Google" id="ProtNLM"/>
    </source>
</evidence>
<evidence type="ECO:0000256" key="2">
    <source>
        <dbReference type="SAM" id="SignalP"/>
    </source>
</evidence>
<feature type="signal peptide" evidence="2">
    <location>
        <begin position="1"/>
        <end position="18"/>
    </location>
</feature>
<dbReference type="Proteomes" id="UP000297948">
    <property type="component" value="Unassembled WGS sequence"/>
</dbReference>
<feature type="chain" id="PRO_5039400165" description="Lipoprotein CseA" evidence="2">
    <location>
        <begin position="19"/>
        <end position="234"/>
    </location>
</feature>
<name>A0A4Z0GIB8_9ACTN</name>
<proteinExistence type="predicted"/>
<comment type="caution">
    <text evidence="3">The sequence shown here is derived from an EMBL/GenBank/DDBJ whole genome shotgun (WGS) entry which is preliminary data.</text>
</comment>
<dbReference type="OrthoDB" id="3824278at2"/>
<reference evidence="3 4" key="1">
    <citation type="submission" date="2019-03" db="EMBL/GenBank/DDBJ databases">
        <authorList>
            <person name="Gonzalez-Pimentel J.L."/>
        </authorList>
    </citation>
    <scope>NUCLEOTIDE SEQUENCE [LARGE SCALE GENOMIC DNA]</scope>
    <source>
        <strain evidence="3 4">JCM 31289</strain>
    </source>
</reference>
<evidence type="ECO:0000313" key="4">
    <source>
        <dbReference type="Proteomes" id="UP000297948"/>
    </source>
</evidence>
<dbReference type="AlphaFoldDB" id="A0A4Z0GIB8"/>
<keyword evidence="2" id="KW-0732">Signal</keyword>
<gene>
    <name evidence="3" type="ORF">E4099_25955</name>
</gene>
<accession>A0A4Z0GIB8</accession>
<feature type="region of interest" description="Disordered" evidence="1">
    <location>
        <begin position="23"/>
        <end position="70"/>
    </location>
</feature>